<dbReference type="SUPFAM" id="SSF51905">
    <property type="entry name" value="FAD/NAD(P)-binding domain"/>
    <property type="match status" value="1"/>
</dbReference>
<feature type="region of interest" description="Disordered" evidence="1">
    <location>
        <begin position="81"/>
        <end position="106"/>
    </location>
</feature>
<evidence type="ECO:0000256" key="1">
    <source>
        <dbReference type="SAM" id="MobiDB-lite"/>
    </source>
</evidence>
<dbReference type="Gene3D" id="3.50.50.60">
    <property type="entry name" value="FAD/NAD(P)-binding domain"/>
    <property type="match status" value="1"/>
</dbReference>
<comment type="caution">
    <text evidence="3">The sequence shown here is derived from an EMBL/GenBank/DDBJ whole genome shotgun (WGS) entry which is preliminary data.</text>
</comment>
<accession>A0ABT2HSW9</accession>
<protein>
    <submittedName>
        <fullName evidence="3">FAD-dependent oxidoreductase</fullName>
    </submittedName>
</protein>
<gene>
    <name evidence="3" type="ORF">M3B43_10780</name>
</gene>
<dbReference type="EMBL" id="JALXMO010000041">
    <property type="protein sequence ID" value="MCT1607792.1"/>
    <property type="molecule type" value="Genomic_DNA"/>
</dbReference>
<evidence type="ECO:0000259" key="2">
    <source>
        <dbReference type="Pfam" id="PF01494"/>
    </source>
</evidence>
<sequence length="106" mass="11545">MTTTEHTDVLVVGAGLAGLRTATLLATRGHQVTLIERRRRLTDFIRTTGIFVRKTFTDYDLGEDHLGPPGRAAAKRILFSDKSFPTPPTPQDSFGIRPAIPTTLGA</sequence>
<dbReference type="Proteomes" id="UP001205046">
    <property type="component" value="Unassembled WGS sequence"/>
</dbReference>
<dbReference type="InterPro" id="IPR002938">
    <property type="entry name" value="FAD-bd"/>
</dbReference>
<name>A0ABT2HSW9_9MICC</name>
<evidence type="ECO:0000313" key="3">
    <source>
        <dbReference type="EMBL" id="MCT1607792.1"/>
    </source>
</evidence>
<keyword evidence="4" id="KW-1185">Reference proteome</keyword>
<dbReference type="Pfam" id="PF01494">
    <property type="entry name" value="FAD_binding_3"/>
    <property type="match status" value="1"/>
</dbReference>
<evidence type="ECO:0000313" key="4">
    <source>
        <dbReference type="Proteomes" id="UP001205046"/>
    </source>
</evidence>
<proteinExistence type="predicted"/>
<organism evidence="3 4">
    <name type="scientific">Nesterenkonia massiliensis</name>
    <dbReference type="NCBI Taxonomy" id="1232429"/>
    <lineage>
        <taxon>Bacteria</taxon>
        <taxon>Bacillati</taxon>
        <taxon>Actinomycetota</taxon>
        <taxon>Actinomycetes</taxon>
        <taxon>Micrococcales</taxon>
        <taxon>Micrococcaceae</taxon>
        <taxon>Nesterenkonia</taxon>
    </lineage>
</organism>
<dbReference type="InterPro" id="IPR036188">
    <property type="entry name" value="FAD/NAD-bd_sf"/>
</dbReference>
<reference evidence="3 4" key="1">
    <citation type="submission" date="2022-04" db="EMBL/GenBank/DDBJ databases">
        <title>Human microbiome associated bacterial genomes.</title>
        <authorList>
            <person name="Sandstrom S."/>
            <person name="Salamzade R."/>
            <person name="Kalan L.R."/>
        </authorList>
    </citation>
    <scope>NUCLEOTIDE SEQUENCE [LARGE SCALE GENOMIC DNA]</scope>
    <source>
        <strain evidence="4">p3-SID767</strain>
    </source>
</reference>
<dbReference type="RefSeq" id="WP_260073662.1">
    <property type="nucleotide sequence ID" value="NZ_JALXMO010000041.1"/>
</dbReference>
<feature type="domain" description="FAD-binding" evidence="2">
    <location>
        <begin position="7"/>
        <end position="50"/>
    </location>
</feature>